<dbReference type="Gene3D" id="2.60.40.790">
    <property type="match status" value="1"/>
</dbReference>
<reference evidence="2 3" key="1">
    <citation type="journal article" date="2012" name="Nature">
        <title>Repeated polyploidization of Gossypium genomes and the evolution of spinnable cotton fibres.</title>
        <authorList>
            <person name="Paterson A.H."/>
            <person name="Wendel J.F."/>
            <person name="Gundlach H."/>
            <person name="Guo H."/>
            <person name="Jenkins J."/>
            <person name="Jin D."/>
            <person name="Llewellyn D."/>
            <person name="Showmaker K.C."/>
            <person name="Shu S."/>
            <person name="Udall J."/>
            <person name="Yoo M.J."/>
            <person name="Byers R."/>
            <person name="Chen W."/>
            <person name="Doron-Faigenboim A."/>
            <person name="Duke M.V."/>
            <person name="Gong L."/>
            <person name="Grimwood J."/>
            <person name="Grover C."/>
            <person name="Grupp K."/>
            <person name="Hu G."/>
            <person name="Lee T.H."/>
            <person name="Li J."/>
            <person name="Lin L."/>
            <person name="Liu T."/>
            <person name="Marler B.S."/>
            <person name="Page J.T."/>
            <person name="Roberts A.W."/>
            <person name="Romanel E."/>
            <person name="Sanders W.S."/>
            <person name="Szadkowski E."/>
            <person name="Tan X."/>
            <person name="Tang H."/>
            <person name="Xu C."/>
            <person name="Wang J."/>
            <person name="Wang Z."/>
            <person name="Zhang D."/>
            <person name="Zhang L."/>
            <person name="Ashrafi H."/>
            <person name="Bedon F."/>
            <person name="Bowers J.E."/>
            <person name="Brubaker C.L."/>
            <person name="Chee P.W."/>
            <person name="Das S."/>
            <person name="Gingle A.R."/>
            <person name="Haigler C.H."/>
            <person name="Harker D."/>
            <person name="Hoffmann L.V."/>
            <person name="Hovav R."/>
            <person name="Jones D.C."/>
            <person name="Lemke C."/>
            <person name="Mansoor S."/>
            <person name="ur Rahman M."/>
            <person name="Rainville L.N."/>
            <person name="Rambani A."/>
            <person name="Reddy U.K."/>
            <person name="Rong J.K."/>
            <person name="Saranga Y."/>
            <person name="Scheffler B.E."/>
            <person name="Scheffler J.A."/>
            <person name="Stelly D.M."/>
            <person name="Triplett B.A."/>
            <person name="Van Deynze A."/>
            <person name="Vaslin M.F."/>
            <person name="Waghmare V.N."/>
            <person name="Walford S.A."/>
            <person name="Wright R.J."/>
            <person name="Zaki E.A."/>
            <person name="Zhang T."/>
            <person name="Dennis E.S."/>
            <person name="Mayer K.F."/>
            <person name="Peterson D.G."/>
            <person name="Rokhsar D.S."/>
            <person name="Wang X."/>
            <person name="Schmutz J."/>
        </authorList>
    </citation>
    <scope>NUCLEOTIDE SEQUENCE [LARGE SCALE GENOMIC DNA]</scope>
</reference>
<protein>
    <recommendedName>
        <fullName evidence="1">CS domain-containing protein</fullName>
    </recommendedName>
</protein>
<dbReference type="InterPro" id="IPR007052">
    <property type="entry name" value="CS_dom"/>
</dbReference>
<feature type="domain" description="CS" evidence="1">
    <location>
        <begin position="1"/>
        <end position="91"/>
    </location>
</feature>
<dbReference type="AlphaFoldDB" id="A0A0D2PZS7"/>
<keyword evidence="3" id="KW-1185">Reference proteome</keyword>
<evidence type="ECO:0000313" key="2">
    <source>
        <dbReference type="EMBL" id="KJB51602.1"/>
    </source>
</evidence>
<gene>
    <name evidence="2" type="ORF">B456_008G224300</name>
</gene>
<dbReference type="SUPFAM" id="SSF49764">
    <property type="entry name" value="HSP20-like chaperones"/>
    <property type="match status" value="1"/>
</dbReference>
<dbReference type="Pfam" id="PF04969">
    <property type="entry name" value="CS"/>
    <property type="match status" value="1"/>
</dbReference>
<dbReference type="InterPro" id="IPR008978">
    <property type="entry name" value="HSP20-like_chaperone"/>
</dbReference>
<proteinExistence type="predicted"/>
<dbReference type="GO" id="GO:0005829">
    <property type="term" value="C:cytosol"/>
    <property type="evidence" value="ECO:0007669"/>
    <property type="project" value="TreeGrafter"/>
</dbReference>
<dbReference type="PANTHER" id="PTHR21087">
    <property type="entry name" value="SHIKIMATE KINASE"/>
    <property type="match status" value="1"/>
</dbReference>
<dbReference type="GO" id="GO:0006950">
    <property type="term" value="P:response to stress"/>
    <property type="evidence" value="ECO:0007669"/>
    <property type="project" value="UniProtKB-ARBA"/>
</dbReference>
<dbReference type="FunFam" id="2.60.40.790:FF:000050">
    <property type="entry name" value="Probable inactive shikimate kinase like 2, chloroplastic"/>
    <property type="match status" value="1"/>
</dbReference>
<evidence type="ECO:0000259" key="1">
    <source>
        <dbReference type="PROSITE" id="PS51203"/>
    </source>
</evidence>
<accession>A0A0D2PZS7</accession>
<sequence length="175" mass="19101">MLQFSDGSSEVELRLQLGGQDVLSAKDIFVDADGTSLTVKVQQAGSIITLIDTTSLFEKIKPAETIWYIDDDQLVISLKKQDPNLKWPDIMESWESLSAGSMQLLKGTSIYVVGDSTEINQKVARELAVALGYTPLVTKELLETFAKQTVDSWVVAEGSDSVAEAESAILESLSR</sequence>
<dbReference type="PANTHER" id="PTHR21087:SF23">
    <property type="entry name" value="INACTIVE SHIKIMATE KINASE LIKE 2, CHLOROPLASTIC-RELATED"/>
    <property type="match status" value="1"/>
</dbReference>
<dbReference type="Proteomes" id="UP000032304">
    <property type="component" value="Chromosome 8"/>
</dbReference>
<name>A0A0D2PZS7_GOSRA</name>
<dbReference type="CDD" id="cd06463">
    <property type="entry name" value="p23_like"/>
    <property type="match status" value="1"/>
</dbReference>
<dbReference type="Gramene" id="KJB51602">
    <property type="protein sequence ID" value="KJB51602"/>
    <property type="gene ID" value="B456_008G224300"/>
</dbReference>
<organism evidence="2 3">
    <name type="scientific">Gossypium raimondii</name>
    <name type="common">Peruvian cotton</name>
    <name type="synonym">Gossypium klotzschianum subsp. raimondii</name>
    <dbReference type="NCBI Taxonomy" id="29730"/>
    <lineage>
        <taxon>Eukaryota</taxon>
        <taxon>Viridiplantae</taxon>
        <taxon>Streptophyta</taxon>
        <taxon>Embryophyta</taxon>
        <taxon>Tracheophyta</taxon>
        <taxon>Spermatophyta</taxon>
        <taxon>Magnoliopsida</taxon>
        <taxon>eudicotyledons</taxon>
        <taxon>Gunneridae</taxon>
        <taxon>Pentapetalae</taxon>
        <taxon>rosids</taxon>
        <taxon>malvids</taxon>
        <taxon>Malvales</taxon>
        <taxon>Malvaceae</taxon>
        <taxon>Malvoideae</taxon>
        <taxon>Gossypium</taxon>
    </lineage>
</organism>
<evidence type="ECO:0000313" key="3">
    <source>
        <dbReference type="Proteomes" id="UP000032304"/>
    </source>
</evidence>
<dbReference type="PROSITE" id="PS51203">
    <property type="entry name" value="CS"/>
    <property type="match status" value="1"/>
</dbReference>
<dbReference type="EMBL" id="CM001747">
    <property type="protein sequence ID" value="KJB51602.1"/>
    <property type="molecule type" value="Genomic_DNA"/>
</dbReference>